<dbReference type="InterPro" id="IPR036465">
    <property type="entry name" value="vWFA_dom_sf"/>
</dbReference>
<keyword evidence="2 5" id="KW-0812">Transmembrane</keyword>
<evidence type="ECO:0000256" key="4">
    <source>
        <dbReference type="ARBA" id="ARBA00023136"/>
    </source>
</evidence>
<dbReference type="EMBL" id="RQYS01000027">
    <property type="protein sequence ID" value="RRD60575.1"/>
    <property type="molecule type" value="Genomic_DNA"/>
</dbReference>
<evidence type="ECO:0000313" key="7">
    <source>
        <dbReference type="EMBL" id="RRD60575.1"/>
    </source>
</evidence>
<evidence type="ECO:0000256" key="5">
    <source>
        <dbReference type="SAM" id="Phobius"/>
    </source>
</evidence>
<dbReference type="InterPro" id="IPR002035">
    <property type="entry name" value="VWF_A"/>
</dbReference>
<evidence type="ECO:0000256" key="1">
    <source>
        <dbReference type="ARBA" id="ARBA00022475"/>
    </source>
</evidence>
<dbReference type="PROSITE" id="PS50234">
    <property type="entry name" value="VWFA"/>
    <property type="match status" value="1"/>
</dbReference>
<evidence type="ECO:0000259" key="6">
    <source>
        <dbReference type="PROSITE" id="PS50234"/>
    </source>
</evidence>
<dbReference type="SUPFAM" id="SSF53300">
    <property type="entry name" value="vWA-like"/>
    <property type="match status" value="1"/>
</dbReference>
<reference evidence="7 8" key="1">
    <citation type="submission" date="2018-11" db="EMBL/GenBank/DDBJ databases">
        <title>Genomes From Bacteria Associated with the Canine Oral Cavity: a Test Case for Automated Genome-Based Taxonomic Assignment.</title>
        <authorList>
            <person name="Coil D.A."/>
            <person name="Jospin G."/>
            <person name="Darling A.E."/>
            <person name="Wallis C."/>
            <person name="Davis I.J."/>
            <person name="Harris S."/>
            <person name="Eisen J.A."/>
            <person name="Holcombe L.J."/>
            <person name="O'Flynn C."/>
        </authorList>
    </citation>
    <scope>NUCLEOTIDE SEQUENCE [LARGE SCALE GENOMIC DNA]</scope>
    <source>
        <strain evidence="7 8">OH2617_COT-023</strain>
    </source>
</reference>
<evidence type="ECO:0000313" key="8">
    <source>
        <dbReference type="Proteomes" id="UP000278609"/>
    </source>
</evidence>
<name>A0A3P1XQ15_TANFO</name>
<accession>A0A3P1XQ15</accession>
<dbReference type="Pfam" id="PF00092">
    <property type="entry name" value="VWA"/>
    <property type="match status" value="1"/>
</dbReference>
<sequence>MIFANPSYLYLLLLLLPLIGWYFWKMRKNQASVEMSSSQAFDVPKAVTAKVYLRHLPFVLRMIAIALVIIILARPQSTNSWQNSSTEGIDIMMAIDISSSMLAQDLRPNRLESAKNVAAAFINGRPNDNIGLVVFSAESFTQCPLTTDHAILLNLFKDIQSGMIEDGTAIGLGLANAVSRIKDSQAKSKVIILLTDGSNNRGEIAPVTAAEIAKTFGIRVYTIGVGTKGSAPYPFRLPGGTIQTQMVPVDIDEPTLKQIATTTGGQYFRATDNESLKEIYSEIDQMEKTKISVQEYSKKQEEYKNIALILFALLLLELLLKHTLLKKIP</sequence>
<dbReference type="Gene3D" id="3.40.50.410">
    <property type="entry name" value="von Willebrand factor, type A domain"/>
    <property type="match status" value="1"/>
</dbReference>
<feature type="transmembrane region" description="Helical" evidence="5">
    <location>
        <begin position="7"/>
        <end position="24"/>
    </location>
</feature>
<organism evidence="7 8">
    <name type="scientific">Tannerella forsythia</name>
    <name type="common">Bacteroides forsythus</name>
    <dbReference type="NCBI Taxonomy" id="28112"/>
    <lineage>
        <taxon>Bacteria</taxon>
        <taxon>Pseudomonadati</taxon>
        <taxon>Bacteroidota</taxon>
        <taxon>Bacteroidia</taxon>
        <taxon>Bacteroidales</taxon>
        <taxon>Tannerellaceae</taxon>
        <taxon>Tannerella</taxon>
    </lineage>
</organism>
<protein>
    <submittedName>
        <fullName evidence="7">VWA domain-containing protein</fullName>
    </submittedName>
</protein>
<gene>
    <name evidence="7" type="ORF">EII40_07250</name>
</gene>
<keyword evidence="1" id="KW-1003">Cell membrane</keyword>
<dbReference type="RefSeq" id="WP_124751605.1">
    <property type="nucleotide sequence ID" value="NZ_RQYS01000027.1"/>
</dbReference>
<evidence type="ECO:0000256" key="3">
    <source>
        <dbReference type="ARBA" id="ARBA00022989"/>
    </source>
</evidence>
<keyword evidence="4 5" id="KW-0472">Membrane</keyword>
<dbReference type="SMART" id="SM00327">
    <property type="entry name" value="VWA"/>
    <property type="match status" value="1"/>
</dbReference>
<dbReference type="PANTHER" id="PTHR22550">
    <property type="entry name" value="SPORE GERMINATION PROTEIN"/>
    <property type="match status" value="1"/>
</dbReference>
<feature type="transmembrane region" description="Helical" evidence="5">
    <location>
        <begin position="52"/>
        <end position="73"/>
    </location>
</feature>
<dbReference type="InterPro" id="IPR033881">
    <property type="entry name" value="vWA_BatA_type"/>
</dbReference>
<dbReference type="CDD" id="cd01467">
    <property type="entry name" value="vWA_BatA_type"/>
    <property type="match status" value="1"/>
</dbReference>
<comment type="caution">
    <text evidence="7">The sequence shown here is derived from an EMBL/GenBank/DDBJ whole genome shotgun (WGS) entry which is preliminary data.</text>
</comment>
<evidence type="ECO:0000256" key="2">
    <source>
        <dbReference type="ARBA" id="ARBA00022692"/>
    </source>
</evidence>
<dbReference type="AlphaFoldDB" id="A0A3P1XQ15"/>
<dbReference type="Pfam" id="PF07584">
    <property type="entry name" value="BatA"/>
    <property type="match status" value="1"/>
</dbReference>
<dbReference type="Proteomes" id="UP000278609">
    <property type="component" value="Unassembled WGS sequence"/>
</dbReference>
<dbReference type="InterPro" id="IPR024163">
    <property type="entry name" value="Aerotolerance_reg_N"/>
</dbReference>
<dbReference type="InterPro" id="IPR050768">
    <property type="entry name" value="UPF0353/GerABKA_families"/>
</dbReference>
<dbReference type="PANTHER" id="PTHR22550:SF5">
    <property type="entry name" value="LEUCINE ZIPPER PROTEIN 4"/>
    <property type="match status" value="1"/>
</dbReference>
<proteinExistence type="predicted"/>
<feature type="transmembrane region" description="Helical" evidence="5">
    <location>
        <begin position="306"/>
        <end position="325"/>
    </location>
</feature>
<dbReference type="OrthoDB" id="6206554at2"/>
<feature type="domain" description="VWFA" evidence="6">
    <location>
        <begin position="90"/>
        <end position="283"/>
    </location>
</feature>
<keyword evidence="3 5" id="KW-1133">Transmembrane helix</keyword>